<dbReference type="Pfam" id="PF14541">
    <property type="entry name" value="TAXi_C"/>
    <property type="match status" value="1"/>
</dbReference>
<evidence type="ECO:0000313" key="4">
    <source>
        <dbReference type="EMBL" id="KAG6390615.1"/>
    </source>
</evidence>
<dbReference type="PROSITE" id="PS51767">
    <property type="entry name" value="PEPTIDASE_A1"/>
    <property type="match status" value="1"/>
</dbReference>
<accession>A0A8X8W8Y4</accession>
<sequence length="240" mass="25007">MLSLKGGDGARLHFLSGDGMKKYPAAPAYSILNTSFDFSNYTTVTIPTVSFAFGGGVKIDLIPSGILISVCSTVACLAFAGNGDATDTGIFGNTQQLTFEVVYDVAGGKLGFGAAGYYSNSSKPSTTPSPANSPPHFSPHNATSPITPAQQLQAFLQLKYQWIHDPSQSPFATHPIANRVAVATSALHYLGCAAALSFPPLHRLAHHLIVSSGYAAVAALLSVILPDSAAQCVYVVFGLL</sequence>
<reference evidence="4" key="1">
    <citation type="submission" date="2018-01" db="EMBL/GenBank/DDBJ databases">
        <authorList>
            <person name="Mao J.F."/>
        </authorList>
    </citation>
    <scope>NUCLEOTIDE SEQUENCE</scope>
    <source>
        <strain evidence="4">Huo1</strain>
        <tissue evidence="4">Leaf</tissue>
    </source>
</reference>
<dbReference type="InterPro" id="IPR033121">
    <property type="entry name" value="PEPTIDASE_A1"/>
</dbReference>
<dbReference type="GO" id="GO:0006508">
    <property type="term" value="P:proteolysis"/>
    <property type="evidence" value="ECO:0007669"/>
    <property type="project" value="InterPro"/>
</dbReference>
<evidence type="ECO:0000313" key="5">
    <source>
        <dbReference type="Proteomes" id="UP000298416"/>
    </source>
</evidence>
<dbReference type="PANTHER" id="PTHR13683">
    <property type="entry name" value="ASPARTYL PROTEASES"/>
    <property type="match status" value="1"/>
</dbReference>
<evidence type="ECO:0000256" key="1">
    <source>
        <dbReference type="ARBA" id="ARBA00007447"/>
    </source>
</evidence>
<comment type="caution">
    <text evidence="4">The sequence shown here is derived from an EMBL/GenBank/DDBJ whole genome shotgun (WGS) entry which is preliminary data.</text>
</comment>
<dbReference type="AlphaFoldDB" id="A0A8X8W8Y4"/>
<dbReference type="InterPro" id="IPR021109">
    <property type="entry name" value="Peptidase_aspartic_dom_sf"/>
</dbReference>
<dbReference type="Proteomes" id="UP000298416">
    <property type="component" value="Unassembled WGS sequence"/>
</dbReference>
<protein>
    <recommendedName>
        <fullName evidence="3">Peptidase A1 domain-containing protein</fullName>
    </recommendedName>
</protein>
<dbReference type="GO" id="GO:0004190">
    <property type="term" value="F:aspartic-type endopeptidase activity"/>
    <property type="evidence" value="ECO:0007669"/>
    <property type="project" value="InterPro"/>
</dbReference>
<organism evidence="4">
    <name type="scientific">Salvia splendens</name>
    <name type="common">Scarlet sage</name>
    <dbReference type="NCBI Taxonomy" id="180675"/>
    <lineage>
        <taxon>Eukaryota</taxon>
        <taxon>Viridiplantae</taxon>
        <taxon>Streptophyta</taxon>
        <taxon>Embryophyta</taxon>
        <taxon>Tracheophyta</taxon>
        <taxon>Spermatophyta</taxon>
        <taxon>Magnoliopsida</taxon>
        <taxon>eudicotyledons</taxon>
        <taxon>Gunneridae</taxon>
        <taxon>Pentapetalae</taxon>
        <taxon>asterids</taxon>
        <taxon>lamiids</taxon>
        <taxon>Lamiales</taxon>
        <taxon>Lamiaceae</taxon>
        <taxon>Nepetoideae</taxon>
        <taxon>Mentheae</taxon>
        <taxon>Salviinae</taxon>
        <taxon>Salvia</taxon>
        <taxon>Salvia subgen. Calosphace</taxon>
        <taxon>core Calosphace</taxon>
    </lineage>
</organism>
<evidence type="ECO:0000256" key="2">
    <source>
        <dbReference type="SAM" id="MobiDB-lite"/>
    </source>
</evidence>
<evidence type="ECO:0000259" key="3">
    <source>
        <dbReference type="PROSITE" id="PS51767"/>
    </source>
</evidence>
<dbReference type="SUPFAM" id="SSF50630">
    <property type="entry name" value="Acid proteases"/>
    <property type="match status" value="1"/>
</dbReference>
<dbReference type="Gene3D" id="2.40.70.10">
    <property type="entry name" value="Acid Proteases"/>
    <property type="match status" value="1"/>
</dbReference>
<name>A0A8X8W8Y4_SALSN</name>
<reference evidence="4" key="2">
    <citation type="submission" date="2020-08" db="EMBL/GenBank/DDBJ databases">
        <title>Plant Genome Project.</title>
        <authorList>
            <person name="Zhang R.-G."/>
        </authorList>
    </citation>
    <scope>NUCLEOTIDE SEQUENCE</scope>
    <source>
        <strain evidence="4">Huo1</strain>
        <tissue evidence="4">Leaf</tissue>
    </source>
</reference>
<gene>
    <name evidence="4" type="ORF">SASPL_148353</name>
</gene>
<dbReference type="PANTHER" id="PTHR13683:SF750">
    <property type="entry name" value="ASPARTYL PROTEASE AED1"/>
    <property type="match status" value="1"/>
</dbReference>
<dbReference type="InterPro" id="IPR032799">
    <property type="entry name" value="TAXi_C"/>
</dbReference>
<dbReference type="EMBL" id="PNBA02000019">
    <property type="protein sequence ID" value="KAG6390615.1"/>
    <property type="molecule type" value="Genomic_DNA"/>
</dbReference>
<feature type="domain" description="Peptidase A1" evidence="3">
    <location>
        <begin position="1"/>
        <end position="113"/>
    </location>
</feature>
<dbReference type="InterPro" id="IPR001461">
    <property type="entry name" value="Aspartic_peptidase_A1"/>
</dbReference>
<keyword evidence="5" id="KW-1185">Reference proteome</keyword>
<proteinExistence type="inferred from homology"/>
<comment type="similarity">
    <text evidence="1">Belongs to the peptidase A1 family.</text>
</comment>
<feature type="region of interest" description="Disordered" evidence="2">
    <location>
        <begin position="123"/>
        <end position="143"/>
    </location>
</feature>